<reference evidence="2" key="1">
    <citation type="submission" date="2023-07" db="EMBL/GenBank/DDBJ databases">
        <authorList>
            <consortium name="AG Swart"/>
            <person name="Singh M."/>
            <person name="Singh A."/>
            <person name="Seah K."/>
            <person name="Emmerich C."/>
        </authorList>
    </citation>
    <scope>NUCLEOTIDE SEQUENCE</scope>
    <source>
        <strain evidence="2">DP1</strain>
    </source>
</reference>
<feature type="compositionally biased region" description="Basic and acidic residues" evidence="1">
    <location>
        <begin position="613"/>
        <end position="626"/>
    </location>
</feature>
<feature type="compositionally biased region" description="Polar residues" evidence="1">
    <location>
        <begin position="424"/>
        <end position="441"/>
    </location>
</feature>
<gene>
    <name evidence="2" type="ORF">ECRASSUSDP1_LOCUS10342</name>
</gene>
<feature type="compositionally biased region" description="Polar residues" evidence="1">
    <location>
        <begin position="887"/>
        <end position="896"/>
    </location>
</feature>
<organism evidence="2 3">
    <name type="scientific">Euplotes crassus</name>
    <dbReference type="NCBI Taxonomy" id="5936"/>
    <lineage>
        <taxon>Eukaryota</taxon>
        <taxon>Sar</taxon>
        <taxon>Alveolata</taxon>
        <taxon>Ciliophora</taxon>
        <taxon>Intramacronucleata</taxon>
        <taxon>Spirotrichea</taxon>
        <taxon>Hypotrichia</taxon>
        <taxon>Euplotida</taxon>
        <taxon>Euplotidae</taxon>
        <taxon>Moneuplotes</taxon>
    </lineage>
</organism>
<feature type="compositionally biased region" description="Basic and acidic residues" evidence="1">
    <location>
        <begin position="768"/>
        <end position="780"/>
    </location>
</feature>
<feature type="compositionally biased region" description="Polar residues" evidence="1">
    <location>
        <begin position="689"/>
        <end position="704"/>
    </location>
</feature>
<evidence type="ECO:0000313" key="3">
    <source>
        <dbReference type="Proteomes" id="UP001295684"/>
    </source>
</evidence>
<dbReference type="EMBL" id="CAMPGE010010195">
    <property type="protein sequence ID" value="CAI2369045.1"/>
    <property type="molecule type" value="Genomic_DNA"/>
</dbReference>
<keyword evidence="3" id="KW-1185">Reference proteome</keyword>
<feature type="region of interest" description="Disordered" evidence="1">
    <location>
        <begin position="583"/>
        <end position="626"/>
    </location>
</feature>
<dbReference type="AlphaFoldDB" id="A0AAD1UQH5"/>
<name>A0AAD1UQH5_EUPCR</name>
<evidence type="ECO:0000313" key="2">
    <source>
        <dbReference type="EMBL" id="CAI2369045.1"/>
    </source>
</evidence>
<comment type="caution">
    <text evidence="2">The sequence shown here is derived from an EMBL/GenBank/DDBJ whole genome shotgun (WGS) entry which is preliminary data.</text>
</comment>
<dbReference type="Proteomes" id="UP001295684">
    <property type="component" value="Unassembled WGS sequence"/>
</dbReference>
<proteinExistence type="predicted"/>
<evidence type="ECO:0000256" key="1">
    <source>
        <dbReference type="SAM" id="MobiDB-lite"/>
    </source>
</evidence>
<accession>A0AAD1UQH5</accession>
<sequence length="896" mass="102322">MSPSKKSFKIDQKQINAQITEAKRKPGSKPSSIPKLKYESQKRALNELLTTRKDVIQRKIYRGYNFLQFGEPDSNNHKKFSIFGDSLSAIHAAGVMAKKIRDQYSAKYQDKNSQKLSLTRTTTNLNQKYSSGAYNALKNLENYNRSVIQFSSNQFKKVQMAKKIHSKPPNFSRKQINILKFKDSKFSSEKLLDNPSQAEEMGKIRSNPSIKTAKARVLRKKRMTEISSAKKFREFVLKSSSSRSEEDSNKMELVQNKNDLSMSPKRSNTSDMLKSIESEQVQAPKEPALANHLCNPQPSLFKKNKLSVLKEEPHHFENSDTSLSFVSKDTKEQLQELHATKVMNDVFQEIKKDFQITNENYKDQFKNIRRKSCECSSCGGRKLAAKLAHMMAFDNSSGDKLDSEIINSLISKDSVSRSKGAHSPHNSDSQEENGSISSGHENSSEHTLNKKTNYIEQKNKRSKIFRNSTNRQSTMMIKVLDASIQSEIKDMASTQTLSKKKSARLETINKKHAESIEVKSAFGSGLMKMVLNHSHIKNRLHRLERIKNMAGQQRSSKASKQYINKIKQNIKKTRLENIKSMQKMAGNEDQSRDVAPENSFSPVHSKKGNLKRIQGERKASLSNSKDLKRFLSSQSFMGNGKDKLSFNNSRKFLKMPTMQMYDDSSPLDHNLQRMNSIQSSKEFKAYYTNKTSMDPNERNSTSSRYIDPSSPETIKELSESQASKEYFYEPKKGQKHSQPLPKPTNHLKMTSKQKTQETQNSKAIRRKPKEETKQLKESVKIKALQSPIRTSRNPRNPSIPKTTLQPPLHSSHPKNLAFPKIPKIPKIQSRHFSPKPTLLPYKTKSPNLPRPYRTTKSPPPMHPYLRRKSNPSHKLVSFSPRRGFLPVQSSCSPRLG</sequence>
<feature type="region of interest" description="Disordered" evidence="1">
    <location>
        <begin position="689"/>
        <end position="896"/>
    </location>
</feature>
<feature type="compositionally biased region" description="Polar residues" evidence="1">
    <location>
        <begin position="787"/>
        <end position="805"/>
    </location>
</feature>
<feature type="region of interest" description="Disordered" evidence="1">
    <location>
        <begin position="413"/>
        <end position="469"/>
    </location>
</feature>
<feature type="compositionally biased region" description="Polar residues" evidence="1">
    <location>
        <begin position="747"/>
        <end position="762"/>
    </location>
</feature>
<protein>
    <submittedName>
        <fullName evidence="2">Uncharacterized protein</fullName>
    </submittedName>
</protein>